<keyword evidence="2" id="KW-0378">Hydrolase</keyword>
<dbReference type="GO" id="GO:0016787">
    <property type="term" value="F:hydrolase activity"/>
    <property type="evidence" value="ECO:0007669"/>
    <property type="project" value="InterPro"/>
</dbReference>
<evidence type="ECO:0000313" key="2">
    <source>
        <dbReference type="EMBL" id="PJA20781.1"/>
    </source>
</evidence>
<keyword evidence="2" id="KW-0540">Nuclease</keyword>
<name>A0A2M7W507_9BACT</name>
<dbReference type="EMBL" id="PFQF01000015">
    <property type="protein sequence ID" value="PJA20781.1"/>
    <property type="molecule type" value="Genomic_DNA"/>
</dbReference>
<dbReference type="InterPro" id="IPR027417">
    <property type="entry name" value="P-loop_NTPase"/>
</dbReference>
<gene>
    <name evidence="2" type="ORF">COX60_00860</name>
</gene>
<organism evidence="2 3">
    <name type="scientific">Candidatus Berkelbacteria bacterium CG_4_10_14_0_2_um_filter_35_9_33_12</name>
    <dbReference type="NCBI Taxonomy" id="1974499"/>
    <lineage>
        <taxon>Bacteria</taxon>
        <taxon>Candidatus Berkelbacteria</taxon>
    </lineage>
</organism>
<evidence type="ECO:0000313" key="3">
    <source>
        <dbReference type="Proteomes" id="UP000230137"/>
    </source>
</evidence>
<dbReference type="PANTHER" id="PTHR47396:SF1">
    <property type="entry name" value="ATP-DEPENDENT HELICASE IRC3-RELATED"/>
    <property type="match status" value="1"/>
</dbReference>
<feature type="domain" description="Helicase/UvrB N-terminal" evidence="1">
    <location>
        <begin position="1"/>
        <end position="263"/>
    </location>
</feature>
<reference evidence="3" key="1">
    <citation type="submission" date="2017-09" db="EMBL/GenBank/DDBJ databases">
        <title>Depth-based differentiation of microbial function through sediment-hosted aquifers and enrichment of novel symbionts in the deep terrestrial subsurface.</title>
        <authorList>
            <person name="Probst A.J."/>
            <person name="Ladd B."/>
            <person name="Jarett J.K."/>
            <person name="Geller-Mcgrath D.E."/>
            <person name="Sieber C.M.K."/>
            <person name="Emerson J.B."/>
            <person name="Anantharaman K."/>
            <person name="Thomas B.C."/>
            <person name="Malmstrom R."/>
            <person name="Stieglmeier M."/>
            <person name="Klingl A."/>
            <person name="Woyke T."/>
            <person name="Ryan C.M."/>
            <person name="Banfield J.F."/>
        </authorList>
    </citation>
    <scope>NUCLEOTIDE SEQUENCE [LARGE SCALE GENOMIC DNA]</scope>
</reference>
<proteinExistence type="predicted"/>
<dbReference type="AlphaFoldDB" id="A0A2M7W507"/>
<dbReference type="Gene3D" id="3.40.50.300">
    <property type="entry name" value="P-loop containing nucleotide triphosphate hydrolases"/>
    <property type="match status" value="2"/>
</dbReference>
<dbReference type="GO" id="GO:0004519">
    <property type="term" value="F:endonuclease activity"/>
    <property type="evidence" value="ECO:0007669"/>
    <property type="project" value="UniProtKB-KW"/>
</dbReference>
<dbReference type="Proteomes" id="UP000230137">
    <property type="component" value="Unassembled WGS sequence"/>
</dbReference>
<protein>
    <submittedName>
        <fullName evidence="2">Restriction endonuclease subunit R</fullName>
    </submittedName>
</protein>
<sequence length="835" mass="96505">MELKEYQQKTLDQVKNYLTLLDEWKKRTNDNPELEIDFPAKAWGKAQIPRSYIPRKNGIGNPLPNYCLKIPTGGGKTFLAIKAIDLINQIYLKKKTGMILWIVPTTQIYRQTLKNLKDKAHPYRQHLDISSGNKTLILEKTDRFTPQDLEENLVVLMLMLPAANRQTKESLKVFRDNGFSDFFPPEDDREGQAIILQKIPNLDTFEDKDGFWGRQIKTSLGNTLRVCQPIIILDEGQKAYSDLAQETLRGFNPSMIVELSATPLEKSNILVEIFGVELNNEEMIKLDLHVINKADVGWKETLLEAIGKRESLEKKANENESNSNRYIRPICVIQVERTGKDQRTGSYIHSEDVKDFLLKIKGIPADEVAIKTSDKDELKEIDDIGGLLSKGCKIRYIITKQALQEGWDCPFAYVLAILTNPTSQNALTQLVGRILRQPYAKKTGVKELDESYVFCFQQRADGILSKIKQGFEMEGLGDLHKNIIIGDNLDDESTDKIISIREKFKNVAKNVILPVFVIKEQGGWRRVDYDIDLVPKIKWESINLDPIIDLKLGKQNEVGVESIINIIDDRQQLIERKEVKMLREKGLEVDIVFLSRYLGDIIPNPWVAYEMGKQILSELKKKNNADIIVKNFIYIVEELRKYLSKERDRLAKDIFQKLLDEKAIRFLIIGKGLGYKLPEKLRIKPSDISLVKNYNESLQRSLFDAPPVGDMNEVEKSIAYYLDGQDKLLFWYRNQSKNDYYIQAWKKQKVYPDFIFTTSKNKKDIDKVFVMELKGQYLLGSEDSVYKQTLLNMCSELAKEKDFSELGLMFKDKEITFQFVEELSWRQELDKMMKK</sequence>
<accession>A0A2M7W507</accession>
<dbReference type="CDD" id="cd18785">
    <property type="entry name" value="SF2_C"/>
    <property type="match status" value="1"/>
</dbReference>
<dbReference type="InterPro" id="IPR050742">
    <property type="entry name" value="Helicase_Restrict-Modif_Enz"/>
</dbReference>
<keyword evidence="2" id="KW-0255">Endonuclease</keyword>
<evidence type="ECO:0000259" key="1">
    <source>
        <dbReference type="Pfam" id="PF04851"/>
    </source>
</evidence>
<dbReference type="SUPFAM" id="SSF52540">
    <property type="entry name" value="P-loop containing nucleoside triphosphate hydrolases"/>
    <property type="match status" value="2"/>
</dbReference>
<dbReference type="Pfam" id="PF04851">
    <property type="entry name" value="ResIII"/>
    <property type="match status" value="1"/>
</dbReference>
<dbReference type="PANTHER" id="PTHR47396">
    <property type="entry name" value="TYPE I RESTRICTION ENZYME ECOKI R PROTEIN"/>
    <property type="match status" value="1"/>
</dbReference>
<dbReference type="GO" id="GO:0003677">
    <property type="term" value="F:DNA binding"/>
    <property type="evidence" value="ECO:0007669"/>
    <property type="project" value="InterPro"/>
</dbReference>
<comment type="caution">
    <text evidence="2">The sequence shown here is derived from an EMBL/GenBank/DDBJ whole genome shotgun (WGS) entry which is preliminary data.</text>
</comment>
<dbReference type="InterPro" id="IPR006935">
    <property type="entry name" value="Helicase/UvrB_N"/>
</dbReference>
<dbReference type="GO" id="GO:0005524">
    <property type="term" value="F:ATP binding"/>
    <property type="evidence" value="ECO:0007669"/>
    <property type="project" value="InterPro"/>
</dbReference>
<dbReference type="GO" id="GO:0005829">
    <property type="term" value="C:cytosol"/>
    <property type="evidence" value="ECO:0007669"/>
    <property type="project" value="TreeGrafter"/>
</dbReference>